<feature type="compositionally biased region" description="Low complexity" evidence="2">
    <location>
        <begin position="116"/>
        <end position="126"/>
    </location>
</feature>
<evidence type="ECO:0000256" key="2">
    <source>
        <dbReference type="SAM" id="MobiDB-lite"/>
    </source>
</evidence>
<dbReference type="GO" id="GO:0005524">
    <property type="term" value="F:ATP binding"/>
    <property type="evidence" value="ECO:0007669"/>
    <property type="project" value="UniProtKB-KW"/>
</dbReference>
<organism evidence="4 5">
    <name type="scientific">Cadophora malorum</name>
    <dbReference type="NCBI Taxonomy" id="108018"/>
    <lineage>
        <taxon>Eukaryota</taxon>
        <taxon>Fungi</taxon>
        <taxon>Dikarya</taxon>
        <taxon>Ascomycota</taxon>
        <taxon>Pezizomycotina</taxon>
        <taxon>Leotiomycetes</taxon>
        <taxon>Helotiales</taxon>
        <taxon>Ploettnerulaceae</taxon>
        <taxon>Cadophora</taxon>
    </lineage>
</organism>
<accession>A0A8H7WHD1</accession>
<proteinExistence type="predicted"/>
<dbReference type="InterPro" id="IPR003812">
    <property type="entry name" value="Fido"/>
</dbReference>
<evidence type="ECO:0000313" key="5">
    <source>
        <dbReference type="Proteomes" id="UP000664132"/>
    </source>
</evidence>
<feature type="compositionally biased region" description="Gly residues" evidence="2">
    <location>
        <begin position="127"/>
        <end position="141"/>
    </location>
</feature>
<protein>
    <recommendedName>
        <fullName evidence="3">Fido domain-containing protein</fullName>
    </recommendedName>
</protein>
<dbReference type="Proteomes" id="UP000664132">
    <property type="component" value="Unassembled WGS sequence"/>
</dbReference>
<dbReference type="Gene3D" id="1.10.3290.10">
    <property type="entry name" value="Fido-like domain"/>
    <property type="match status" value="1"/>
</dbReference>
<comment type="caution">
    <text evidence="4">The sequence shown here is derived from an EMBL/GenBank/DDBJ whole genome shotgun (WGS) entry which is preliminary data.</text>
</comment>
<dbReference type="OrthoDB" id="439046at2759"/>
<feature type="region of interest" description="Disordered" evidence="2">
    <location>
        <begin position="523"/>
        <end position="543"/>
    </location>
</feature>
<keyword evidence="5" id="KW-1185">Reference proteome</keyword>
<feature type="compositionally biased region" description="Basic and acidic residues" evidence="2">
    <location>
        <begin position="195"/>
        <end position="213"/>
    </location>
</feature>
<feature type="binding site" evidence="1">
    <location>
        <begin position="474"/>
        <end position="481"/>
    </location>
    <ligand>
        <name>ATP</name>
        <dbReference type="ChEBI" id="CHEBI:30616"/>
    </ligand>
</feature>
<sequence length="623" mass="69334">MPFMESTNSLFGKTTETKAKSFIPRAEISSKPDILDTTPVYIQGTSTPSKPNAPFIPAKSTNRPKEKFISGKMISLPSPQKLSTKSTLQNPRYSTGSRESTGSRMRGELTLRKRFSNGSTSSTSSGGRVGQRGGYGNGVRTGKGESESERPLFFLKGNPMLESDSRGKRKMRMVMDERDYTSFPNSSSLPSPCDSPERGHEPPKDIDPGIQRKKESKAKTSATTGEEVEMDLINLSITSPGTIFELLTSFHTDIREQNRQAPFSFSQITAIEEMLSYASTMALLSSNHISNAGVGGFEVMRRVHDEVMFSPSSSLMLGENRSQTFKFTDLVKAEREVVQHALAWKYLVQKFVVEREELSEGMIKETHEILMSGTTLPSPSSSRVPDLLYPGNREENGEKEEEKPGRENYAGVYRTVKITGFLCLLPSQVPGKMEKLVKDFNKCVKEAEERGVMDPVALAAEFHYRFVNFRPFLDGNGRVARFILNAVLLRWVGIVVPFGVEEWEREGEKAGYIGIVGRTTSAGRQCEDKSEDEEDGEDGDQGDEKPWAELATFILCKCVAVVEGVWDVLSDEEIVGVVPGWEELLIEGYLEAAEDEELNEEVTVLDYYLNGVDRQLSNKAMQD</sequence>
<feature type="compositionally biased region" description="Basic and acidic residues" evidence="2">
    <location>
        <begin position="392"/>
        <end position="406"/>
    </location>
</feature>
<reference evidence="4" key="1">
    <citation type="submission" date="2021-02" db="EMBL/GenBank/DDBJ databases">
        <title>Genome sequence Cadophora malorum strain M34.</title>
        <authorList>
            <person name="Stefanovic E."/>
            <person name="Vu D."/>
            <person name="Scully C."/>
            <person name="Dijksterhuis J."/>
            <person name="Roader J."/>
            <person name="Houbraken J."/>
        </authorList>
    </citation>
    <scope>NUCLEOTIDE SEQUENCE</scope>
    <source>
        <strain evidence="4">M34</strain>
    </source>
</reference>
<feature type="region of interest" description="Disordered" evidence="2">
    <location>
        <begin position="372"/>
        <end position="406"/>
    </location>
</feature>
<evidence type="ECO:0000313" key="4">
    <source>
        <dbReference type="EMBL" id="KAG4424743.1"/>
    </source>
</evidence>
<feature type="compositionally biased region" description="Polar residues" evidence="2">
    <location>
        <begin position="372"/>
        <end position="383"/>
    </location>
</feature>
<name>A0A8H7WHD1_9HELO</name>
<dbReference type="AlphaFoldDB" id="A0A8H7WHD1"/>
<gene>
    <name evidence="4" type="ORF">IFR04_002091</name>
</gene>
<dbReference type="PROSITE" id="PS51459">
    <property type="entry name" value="FIDO"/>
    <property type="match status" value="1"/>
</dbReference>
<keyword evidence="1" id="KW-0067">ATP-binding</keyword>
<feature type="compositionally biased region" description="Polar residues" evidence="2">
    <location>
        <begin position="77"/>
        <end position="103"/>
    </location>
</feature>
<evidence type="ECO:0000256" key="1">
    <source>
        <dbReference type="PIRSR" id="PIRSR640198-2"/>
    </source>
</evidence>
<dbReference type="SUPFAM" id="SSF140931">
    <property type="entry name" value="Fic-like"/>
    <property type="match status" value="1"/>
</dbReference>
<feature type="region of interest" description="Disordered" evidence="2">
    <location>
        <begin position="42"/>
        <end position="225"/>
    </location>
</feature>
<dbReference type="InterPro" id="IPR040198">
    <property type="entry name" value="Fido_containing"/>
</dbReference>
<dbReference type="EMBL" id="JAFJYH010000017">
    <property type="protein sequence ID" value="KAG4424743.1"/>
    <property type="molecule type" value="Genomic_DNA"/>
</dbReference>
<feature type="compositionally biased region" description="Acidic residues" evidence="2">
    <location>
        <begin position="529"/>
        <end position="541"/>
    </location>
</feature>
<evidence type="ECO:0000259" key="3">
    <source>
        <dbReference type="PROSITE" id="PS51459"/>
    </source>
</evidence>
<keyword evidence="1" id="KW-0547">Nucleotide-binding</keyword>
<dbReference type="InterPro" id="IPR036597">
    <property type="entry name" value="Fido-like_dom_sf"/>
</dbReference>
<dbReference type="PANTHER" id="PTHR13504">
    <property type="entry name" value="FIDO DOMAIN-CONTAINING PROTEIN DDB_G0283145"/>
    <property type="match status" value="1"/>
</dbReference>
<dbReference type="Pfam" id="PF02661">
    <property type="entry name" value="Fic"/>
    <property type="match status" value="1"/>
</dbReference>
<feature type="domain" description="Fido" evidence="3">
    <location>
        <begin position="358"/>
        <end position="556"/>
    </location>
</feature>
<dbReference type="PANTHER" id="PTHR13504:SF38">
    <property type="entry name" value="FIDO DOMAIN-CONTAINING PROTEIN"/>
    <property type="match status" value="1"/>
</dbReference>